<feature type="compositionally biased region" description="Polar residues" evidence="6">
    <location>
        <begin position="58"/>
        <end position="71"/>
    </location>
</feature>
<gene>
    <name evidence="8" type="ORF">BGW38_005466</name>
</gene>
<dbReference type="PRINTS" id="PR00625">
    <property type="entry name" value="JDOMAIN"/>
</dbReference>
<dbReference type="FunFam" id="1.10.287.110:FF:000070">
    <property type="entry name" value="Endoplasmic reticulum protein, putative"/>
    <property type="match status" value="1"/>
</dbReference>
<dbReference type="PROSITE" id="PS50076">
    <property type="entry name" value="DNAJ_2"/>
    <property type="match status" value="1"/>
</dbReference>
<evidence type="ECO:0000313" key="8">
    <source>
        <dbReference type="EMBL" id="KAF9578637.1"/>
    </source>
</evidence>
<dbReference type="InterPro" id="IPR051100">
    <property type="entry name" value="DnaJ_subfamily_B/C"/>
</dbReference>
<dbReference type="GO" id="GO:0071218">
    <property type="term" value="P:cellular response to misfolded protein"/>
    <property type="evidence" value="ECO:0007669"/>
    <property type="project" value="TreeGrafter"/>
</dbReference>
<protein>
    <recommendedName>
        <fullName evidence="7">J domain-containing protein</fullName>
    </recommendedName>
</protein>
<evidence type="ECO:0000313" key="9">
    <source>
        <dbReference type="Proteomes" id="UP000780801"/>
    </source>
</evidence>
<dbReference type="InterPro" id="IPR015399">
    <property type="entry name" value="DUF1977_DnaJ-like"/>
</dbReference>
<evidence type="ECO:0000256" key="4">
    <source>
        <dbReference type="ARBA" id="ARBA00022989"/>
    </source>
</evidence>
<keyword evidence="9" id="KW-1185">Reference proteome</keyword>
<organism evidence="8 9">
    <name type="scientific">Lunasporangiospora selenospora</name>
    <dbReference type="NCBI Taxonomy" id="979761"/>
    <lineage>
        <taxon>Eukaryota</taxon>
        <taxon>Fungi</taxon>
        <taxon>Fungi incertae sedis</taxon>
        <taxon>Mucoromycota</taxon>
        <taxon>Mortierellomycotina</taxon>
        <taxon>Mortierellomycetes</taxon>
        <taxon>Mortierellales</taxon>
        <taxon>Mortierellaceae</taxon>
        <taxon>Lunasporangiospora</taxon>
    </lineage>
</organism>
<feature type="region of interest" description="Disordered" evidence="6">
    <location>
        <begin position="57"/>
        <end position="115"/>
    </location>
</feature>
<evidence type="ECO:0000259" key="7">
    <source>
        <dbReference type="PROSITE" id="PS50076"/>
    </source>
</evidence>
<evidence type="ECO:0000256" key="2">
    <source>
        <dbReference type="ARBA" id="ARBA00022692"/>
    </source>
</evidence>
<dbReference type="InterPro" id="IPR036869">
    <property type="entry name" value="J_dom_sf"/>
</dbReference>
<dbReference type="GO" id="GO:0030544">
    <property type="term" value="F:Hsp70 protein binding"/>
    <property type="evidence" value="ECO:0007669"/>
    <property type="project" value="TreeGrafter"/>
</dbReference>
<reference evidence="8" key="1">
    <citation type="journal article" date="2020" name="Fungal Divers.">
        <title>Resolving the Mortierellaceae phylogeny through synthesis of multi-gene phylogenetics and phylogenomics.</title>
        <authorList>
            <person name="Vandepol N."/>
            <person name="Liber J."/>
            <person name="Desiro A."/>
            <person name="Na H."/>
            <person name="Kennedy M."/>
            <person name="Barry K."/>
            <person name="Grigoriev I.V."/>
            <person name="Miller A.N."/>
            <person name="O'Donnell K."/>
            <person name="Stajich J.E."/>
            <person name="Bonito G."/>
        </authorList>
    </citation>
    <scope>NUCLEOTIDE SEQUENCE</scope>
    <source>
        <strain evidence="8">KOD1015</strain>
    </source>
</reference>
<feature type="compositionally biased region" description="Basic and acidic residues" evidence="6">
    <location>
        <begin position="102"/>
        <end position="114"/>
    </location>
</feature>
<evidence type="ECO:0000256" key="3">
    <source>
        <dbReference type="ARBA" id="ARBA00022824"/>
    </source>
</evidence>
<dbReference type="PANTHER" id="PTHR43908:SF3">
    <property type="entry name" value="AT29763P-RELATED"/>
    <property type="match status" value="1"/>
</dbReference>
<proteinExistence type="predicted"/>
<feature type="compositionally biased region" description="Low complexity" evidence="6">
    <location>
        <begin position="72"/>
        <end position="100"/>
    </location>
</feature>
<dbReference type="PROSITE" id="PS00636">
    <property type="entry name" value="DNAJ_1"/>
    <property type="match status" value="1"/>
</dbReference>
<keyword evidence="4" id="KW-1133">Transmembrane helix</keyword>
<keyword evidence="3" id="KW-0256">Endoplasmic reticulum</keyword>
<dbReference type="Proteomes" id="UP000780801">
    <property type="component" value="Unassembled WGS sequence"/>
</dbReference>
<dbReference type="OrthoDB" id="1507364at2759"/>
<dbReference type="SMART" id="SM00271">
    <property type="entry name" value="DnaJ"/>
    <property type="match status" value="1"/>
</dbReference>
<comment type="caution">
    <text evidence="8">The sequence shown here is derived from an EMBL/GenBank/DDBJ whole genome shotgun (WGS) entry which is preliminary data.</text>
</comment>
<dbReference type="PANTHER" id="PTHR43908">
    <property type="entry name" value="AT29763P-RELATED"/>
    <property type="match status" value="1"/>
</dbReference>
<evidence type="ECO:0000256" key="6">
    <source>
        <dbReference type="SAM" id="MobiDB-lite"/>
    </source>
</evidence>
<dbReference type="InterPro" id="IPR001623">
    <property type="entry name" value="DnaJ_domain"/>
</dbReference>
<keyword evidence="5" id="KW-0472">Membrane</keyword>
<dbReference type="AlphaFoldDB" id="A0A9P6KBH7"/>
<evidence type="ECO:0000256" key="1">
    <source>
        <dbReference type="ARBA" id="ARBA00004389"/>
    </source>
</evidence>
<dbReference type="Gene3D" id="1.10.287.110">
    <property type="entry name" value="DnaJ domain"/>
    <property type="match status" value="1"/>
</dbReference>
<sequence>MGVNKDEALRCIDIARRHLATGNYASAKKFGNKSIALYPTADATAFLEKVDLAERTADTSPATPSASDNAKTASTNTSFTSSASSTASSRNTTSQTTSSTKPRPDHKPVEREYTPDQVAAVKAIRSSSIDFYKVLGVAKDASDTDIKKAYRKLALQLHPDKNGAPGADEAFKIVSKAFSVLSDPQKRAAFDRYGPDEGQSSGINYDRERPAAQAGFRGHGHGYEDEISPEELFNMFFGGGGFGASFGGPGTRARQYGGRTNAHFEQARRQQQFYQQQQRARAAAAARGRRGAGEADGVNGLGALIQLLPILILCVITMSGLFSSDSSLSGFNSHPITKDFRLYPEGLYTAGRYTALRKVPYYVNEVKFMDAFFSPGAWSALGAKNVKISPDQTTAQGKKVGPLFKRLEDNVEMEFLRDMQTRCRGELRRKDIAQNKAMGFLGVDRVKWEAAKKMPTPSCNVIREKYGNQYIR</sequence>
<evidence type="ECO:0000256" key="5">
    <source>
        <dbReference type="ARBA" id="ARBA00023136"/>
    </source>
</evidence>
<accession>A0A9P6KBH7</accession>
<dbReference type="Pfam" id="PF00226">
    <property type="entry name" value="DnaJ"/>
    <property type="match status" value="1"/>
</dbReference>
<comment type="subcellular location">
    <subcellularLocation>
        <location evidence="1">Endoplasmic reticulum membrane</location>
        <topology evidence="1">Single-pass membrane protein</topology>
    </subcellularLocation>
</comment>
<dbReference type="GO" id="GO:0005789">
    <property type="term" value="C:endoplasmic reticulum membrane"/>
    <property type="evidence" value="ECO:0007669"/>
    <property type="project" value="UniProtKB-SubCell"/>
</dbReference>
<feature type="domain" description="J" evidence="7">
    <location>
        <begin position="130"/>
        <end position="194"/>
    </location>
</feature>
<dbReference type="Pfam" id="PF09320">
    <property type="entry name" value="DUF1977"/>
    <property type="match status" value="1"/>
</dbReference>
<dbReference type="EMBL" id="JAABOA010003466">
    <property type="protein sequence ID" value="KAF9578637.1"/>
    <property type="molecule type" value="Genomic_DNA"/>
</dbReference>
<dbReference type="InterPro" id="IPR018253">
    <property type="entry name" value="DnaJ_domain_CS"/>
</dbReference>
<keyword evidence="2" id="KW-0812">Transmembrane</keyword>
<name>A0A9P6KBH7_9FUNG</name>
<dbReference type="SUPFAM" id="SSF46565">
    <property type="entry name" value="Chaperone J-domain"/>
    <property type="match status" value="1"/>
</dbReference>
<dbReference type="CDD" id="cd06257">
    <property type="entry name" value="DnaJ"/>
    <property type="match status" value="1"/>
</dbReference>